<dbReference type="InterPro" id="IPR027417">
    <property type="entry name" value="P-loop_NTPase"/>
</dbReference>
<dbReference type="RefSeq" id="WP_049692951.1">
    <property type="nucleotide sequence ID" value="NZ_CP016540.2"/>
</dbReference>
<accession>A0A1B1S2N7</accession>
<dbReference type="GO" id="GO:0000166">
    <property type="term" value="F:nucleotide binding"/>
    <property type="evidence" value="ECO:0007669"/>
    <property type="project" value="InterPro"/>
</dbReference>
<evidence type="ECO:0000313" key="2">
    <source>
        <dbReference type="Proteomes" id="UP000053354"/>
    </source>
</evidence>
<dbReference type="SUPFAM" id="SSF52540">
    <property type="entry name" value="P-loop containing nucleoside triphosphate hydrolases"/>
    <property type="match status" value="1"/>
</dbReference>
<organism evidence="1 2">
    <name type="scientific">Planococcus versutus</name>
    <dbReference type="NCBI Taxonomy" id="1302659"/>
    <lineage>
        <taxon>Bacteria</taxon>
        <taxon>Bacillati</taxon>
        <taxon>Bacillota</taxon>
        <taxon>Bacilli</taxon>
        <taxon>Bacillales</taxon>
        <taxon>Caryophanaceae</taxon>
        <taxon>Planococcus</taxon>
    </lineage>
</organism>
<keyword evidence="2" id="KW-1185">Reference proteome</keyword>
<dbReference type="GO" id="GO:0043752">
    <property type="term" value="F:adenosylcobinamide kinase activity"/>
    <property type="evidence" value="ECO:0007669"/>
    <property type="project" value="InterPro"/>
</dbReference>
<dbReference type="Gene3D" id="3.40.50.300">
    <property type="entry name" value="P-loop containing nucleotide triphosphate hydrolases"/>
    <property type="match status" value="1"/>
</dbReference>
<proteinExistence type="predicted"/>
<dbReference type="InterPro" id="IPR003203">
    <property type="entry name" value="CobU/CobP"/>
</dbReference>
<dbReference type="KEGG" id="pll:I858_010625"/>
<dbReference type="OrthoDB" id="1766664at2"/>
<protein>
    <submittedName>
        <fullName evidence="1">Uncharacterized protein</fullName>
    </submittedName>
</protein>
<name>A0A1B1S2N7_9BACL</name>
<sequence>MHIVFGGAFNGKRHYVKDQLHNKEACWHEGVLPQALPSGSIAVIAGLEHWVKKQLEQEWSEQQIIEQVKKILHNRQVQQIWILTDLNRGIVPTERIEREMRDVIGRLYQFLFNEAKQVTRIWYGIPQTIKGADQDENLHKNRG</sequence>
<dbReference type="UniPathway" id="UPA00148">
    <property type="reaction ID" value="UER00236"/>
</dbReference>
<evidence type="ECO:0000313" key="1">
    <source>
        <dbReference type="EMBL" id="ANU27444.1"/>
    </source>
</evidence>
<reference evidence="1" key="1">
    <citation type="submission" date="2016-10" db="EMBL/GenBank/DDBJ databases">
        <authorList>
            <person name="See-Too W.S."/>
        </authorList>
    </citation>
    <scope>NUCLEOTIDE SEQUENCE</scope>
    <source>
        <strain evidence="1">L10.15</strain>
    </source>
</reference>
<dbReference type="Pfam" id="PF02283">
    <property type="entry name" value="CobU"/>
    <property type="match status" value="1"/>
</dbReference>
<dbReference type="AlphaFoldDB" id="A0A1B1S2N7"/>
<gene>
    <name evidence="1" type="ORF">I858_010625</name>
</gene>
<dbReference type="STRING" id="1302659.I858_010625"/>
<dbReference type="GO" id="GO:0009236">
    <property type="term" value="P:cobalamin biosynthetic process"/>
    <property type="evidence" value="ECO:0007669"/>
    <property type="project" value="UniProtKB-UniPathway"/>
</dbReference>
<dbReference type="EMBL" id="CP016540">
    <property type="protein sequence ID" value="ANU27444.1"/>
    <property type="molecule type" value="Genomic_DNA"/>
</dbReference>
<dbReference type="Proteomes" id="UP000053354">
    <property type="component" value="Chromosome"/>
</dbReference>